<comment type="caution">
    <text evidence="1">The sequence shown here is derived from an EMBL/GenBank/DDBJ whole genome shotgun (WGS) entry which is preliminary data.</text>
</comment>
<protein>
    <submittedName>
        <fullName evidence="1">Uncharacterized protein</fullName>
    </submittedName>
</protein>
<organism evidence="1 2">
    <name type="scientific">Trichinella pseudospiralis</name>
    <name type="common">Parasitic roundworm</name>
    <dbReference type="NCBI Taxonomy" id="6337"/>
    <lineage>
        <taxon>Eukaryota</taxon>
        <taxon>Metazoa</taxon>
        <taxon>Ecdysozoa</taxon>
        <taxon>Nematoda</taxon>
        <taxon>Enoplea</taxon>
        <taxon>Dorylaimia</taxon>
        <taxon>Trichinellida</taxon>
        <taxon>Trichinellidae</taxon>
        <taxon>Trichinella</taxon>
    </lineage>
</organism>
<dbReference type="AlphaFoldDB" id="A0A0V1K014"/>
<evidence type="ECO:0000313" key="1">
    <source>
        <dbReference type="EMBL" id="KRZ40117.1"/>
    </source>
</evidence>
<dbReference type="EMBL" id="JYDV01000029">
    <property type="protein sequence ID" value="KRZ40117.1"/>
    <property type="molecule type" value="Genomic_DNA"/>
</dbReference>
<accession>A0A0V1K014</accession>
<evidence type="ECO:0000313" key="2">
    <source>
        <dbReference type="Proteomes" id="UP000054826"/>
    </source>
</evidence>
<reference evidence="1 2" key="1">
    <citation type="submission" date="2015-01" db="EMBL/GenBank/DDBJ databases">
        <title>Evolution of Trichinella species and genotypes.</title>
        <authorList>
            <person name="Korhonen P.K."/>
            <person name="Edoardo P."/>
            <person name="Giuseppe L.R."/>
            <person name="Gasser R.B."/>
        </authorList>
    </citation>
    <scope>NUCLEOTIDE SEQUENCE [LARGE SCALE GENOMIC DNA]</scope>
    <source>
        <strain evidence="1">ISS176</strain>
    </source>
</reference>
<name>A0A0V1K014_TRIPS</name>
<proteinExistence type="predicted"/>
<sequence length="80" mass="9988">MKLDKFRNKNYNRRYQRAFRRKIKESQLFLLKKLKEKSLQEKAIDNKETYYQYKKEEKRKEQTLTLNAVTCTCNLHKFHL</sequence>
<dbReference type="Proteomes" id="UP000054826">
    <property type="component" value="Unassembled WGS sequence"/>
</dbReference>
<gene>
    <name evidence="1" type="ORF">T4C_5541</name>
</gene>